<dbReference type="InterPro" id="IPR027417">
    <property type="entry name" value="P-loop_NTPase"/>
</dbReference>
<dbReference type="InterPro" id="IPR006073">
    <property type="entry name" value="GTP-bd"/>
</dbReference>
<dbReference type="Pfam" id="PF01926">
    <property type="entry name" value="MMR_HSR1"/>
    <property type="match status" value="1"/>
</dbReference>
<comment type="caution">
    <text evidence="3">The sequence shown here is derived from an EMBL/GenBank/DDBJ whole genome shotgun (WGS) entry which is preliminary data.</text>
</comment>
<feature type="coiled-coil region" evidence="1">
    <location>
        <begin position="12"/>
        <end position="66"/>
    </location>
</feature>
<dbReference type="SUPFAM" id="SSF81271">
    <property type="entry name" value="TGS-like"/>
    <property type="match status" value="1"/>
</dbReference>
<gene>
    <name evidence="3" type="ORF">ENU66_06115</name>
    <name evidence="4" type="ORF">ENU66_06850</name>
</gene>
<dbReference type="Pfam" id="PF02824">
    <property type="entry name" value="TGS"/>
    <property type="match status" value="1"/>
</dbReference>
<evidence type="ECO:0000313" key="4">
    <source>
        <dbReference type="EMBL" id="HGL18026.1"/>
    </source>
</evidence>
<keyword evidence="1" id="KW-0175">Coiled coil</keyword>
<dbReference type="Gene3D" id="3.40.50.300">
    <property type="entry name" value="P-loop containing nucleotide triphosphate hydrolases"/>
    <property type="match status" value="1"/>
</dbReference>
<dbReference type="PROSITE" id="PS51880">
    <property type="entry name" value="TGS"/>
    <property type="match status" value="1"/>
</dbReference>
<dbReference type="PANTHER" id="PTHR43127">
    <property type="entry name" value="DEVELOPMENTALLY-REGULATED GTP-BINDING PROTEIN 2"/>
    <property type="match status" value="1"/>
</dbReference>
<dbReference type="CDD" id="cd01666">
    <property type="entry name" value="TGS_DRG"/>
    <property type="match status" value="1"/>
</dbReference>
<sequence>MPANLPPQYFEAEKEYRNAKTIEEKIQALRKMLAVMPKHKGTDKLQAEIRAKISKLQEELENQKKGKRTGAHWYIKKEGAGQVILLGLPNSGKTTLVNALCNTNFETADYPFTTQQPHAAMMDFEDIKIQLIDTPPLKEENDYRIFELIRNADLLAIVLSLEGDPVLDFTFIEEKLSERNITLKGTGTGEYELFGPITKRAIIILNKLDLAKDTKHLEYLENHFKETYGIITFPLSALYGTGTEEVKKEIFKELDIIRVYTKEPGKQPVLEDPLILKKGSTVLDAAREIHKDFEKKLKYAKVWGSTKFGGQRVERDYKLQDRDIVEFHI</sequence>
<dbReference type="InterPro" id="IPR045001">
    <property type="entry name" value="DRG"/>
</dbReference>
<dbReference type="SUPFAM" id="SSF52540">
    <property type="entry name" value="P-loop containing nucleoside triphosphate hydrolases"/>
    <property type="match status" value="1"/>
</dbReference>
<organism evidence="3">
    <name type="scientific">candidate division WOR-3 bacterium</name>
    <dbReference type="NCBI Taxonomy" id="2052148"/>
    <lineage>
        <taxon>Bacteria</taxon>
        <taxon>Bacteria division WOR-3</taxon>
    </lineage>
</organism>
<dbReference type="PRINTS" id="PR00326">
    <property type="entry name" value="GTP1OBG"/>
</dbReference>
<reference evidence="3" key="1">
    <citation type="journal article" date="2020" name="mSystems">
        <title>Genome- and Community-Level Interaction Insights into Carbon Utilization and Element Cycling Functions of Hydrothermarchaeota in Hydrothermal Sediment.</title>
        <authorList>
            <person name="Zhou Z."/>
            <person name="Liu Y."/>
            <person name="Xu W."/>
            <person name="Pan J."/>
            <person name="Luo Z.H."/>
            <person name="Li M."/>
        </authorList>
    </citation>
    <scope>NUCLEOTIDE SEQUENCE [LARGE SCALE GENOMIC DNA]</scope>
    <source>
        <strain evidence="3">SpSt-69</strain>
    </source>
</reference>
<dbReference type="EMBL" id="DTDJ01000043">
    <property type="protein sequence ID" value="HGL17881.1"/>
    <property type="molecule type" value="Genomic_DNA"/>
</dbReference>
<dbReference type="GO" id="GO:0003924">
    <property type="term" value="F:GTPase activity"/>
    <property type="evidence" value="ECO:0007669"/>
    <property type="project" value="InterPro"/>
</dbReference>
<accession>A0A7V3ZYS8</accession>
<name>A0A7V3ZYS8_UNCW3</name>
<dbReference type="InterPro" id="IPR012675">
    <property type="entry name" value="Beta-grasp_dom_sf"/>
</dbReference>
<dbReference type="Gene3D" id="3.10.20.30">
    <property type="match status" value="1"/>
</dbReference>
<evidence type="ECO:0000256" key="1">
    <source>
        <dbReference type="SAM" id="Coils"/>
    </source>
</evidence>
<dbReference type="InterPro" id="IPR012676">
    <property type="entry name" value="TGS-like"/>
</dbReference>
<evidence type="ECO:0000259" key="2">
    <source>
        <dbReference type="PROSITE" id="PS51880"/>
    </source>
</evidence>
<dbReference type="AlphaFoldDB" id="A0A7V3ZYS8"/>
<evidence type="ECO:0000313" key="3">
    <source>
        <dbReference type="EMBL" id="HGL17881.1"/>
    </source>
</evidence>
<dbReference type="EMBL" id="DTDJ01000043">
    <property type="protein sequence ID" value="HGL18026.1"/>
    <property type="molecule type" value="Genomic_DNA"/>
</dbReference>
<dbReference type="InterPro" id="IPR004095">
    <property type="entry name" value="TGS"/>
</dbReference>
<dbReference type="GO" id="GO:0005525">
    <property type="term" value="F:GTP binding"/>
    <property type="evidence" value="ECO:0007669"/>
    <property type="project" value="InterPro"/>
</dbReference>
<proteinExistence type="predicted"/>
<protein>
    <submittedName>
        <fullName evidence="3">TGS domain-containing protein</fullName>
    </submittedName>
</protein>
<feature type="domain" description="TGS" evidence="2">
    <location>
        <begin position="255"/>
        <end position="329"/>
    </location>
</feature>